<protein>
    <submittedName>
        <fullName evidence="2">Uncharacterized protein</fullName>
    </submittedName>
</protein>
<evidence type="ECO:0000313" key="2">
    <source>
        <dbReference type="EMBL" id="CAA9364684.1"/>
    </source>
</evidence>
<name>A0A6J4MQZ8_9CYAN</name>
<evidence type="ECO:0000256" key="1">
    <source>
        <dbReference type="SAM" id="MobiDB-lite"/>
    </source>
</evidence>
<accession>A0A6J4MQZ8</accession>
<dbReference type="AlphaFoldDB" id="A0A6J4MQZ8"/>
<reference evidence="2" key="1">
    <citation type="submission" date="2020-02" db="EMBL/GenBank/DDBJ databases">
        <authorList>
            <person name="Meier V. D."/>
        </authorList>
    </citation>
    <scope>NUCLEOTIDE SEQUENCE</scope>
    <source>
        <strain evidence="2">AVDCRST_MAG94</strain>
    </source>
</reference>
<organism evidence="2">
    <name type="scientific">uncultured Leptolyngbya sp</name>
    <dbReference type="NCBI Taxonomy" id="332963"/>
    <lineage>
        <taxon>Bacteria</taxon>
        <taxon>Bacillati</taxon>
        <taxon>Cyanobacteriota</taxon>
        <taxon>Cyanophyceae</taxon>
        <taxon>Leptolyngbyales</taxon>
        <taxon>Leptolyngbyaceae</taxon>
        <taxon>Leptolyngbya group</taxon>
        <taxon>Leptolyngbya</taxon>
        <taxon>environmental samples</taxon>
    </lineage>
</organism>
<feature type="region of interest" description="Disordered" evidence="1">
    <location>
        <begin position="23"/>
        <end position="43"/>
    </location>
</feature>
<sequence length="43" mass="4490">MEALTRYQVLSVASASVTMSAKRTQGGDGLQCESVKGRTAGFP</sequence>
<proteinExistence type="predicted"/>
<dbReference type="EMBL" id="CADCTY010001261">
    <property type="protein sequence ID" value="CAA9364684.1"/>
    <property type="molecule type" value="Genomic_DNA"/>
</dbReference>
<gene>
    <name evidence="2" type="ORF">AVDCRST_MAG94-3620</name>
</gene>